<keyword evidence="1" id="KW-0805">Transcription regulation</keyword>
<evidence type="ECO:0000256" key="2">
    <source>
        <dbReference type="ARBA" id="ARBA00023125"/>
    </source>
</evidence>
<dbReference type="Proteomes" id="UP000196320">
    <property type="component" value="Unassembled WGS sequence"/>
</dbReference>
<evidence type="ECO:0000259" key="4">
    <source>
        <dbReference type="PROSITE" id="PS50932"/>
    </source>
</evidence>
<dbReference type="GO" id="GO:0003700">
    <property type="term" value="F:DNA-binding transcription factor activity"/>
    <property type="evidence" value="ECO:0007669"/>
    <property type="project" value="TreeGrafter"/>
</dbReference>
<dbReference type="Gene3D" id="1.10.260.40">
    <property type="entry name" value="lambda repressor-like DNA-binding domains"/>
    <property type="match status" value="1"/>
</dbReference>
<evidence type="ECO:0000256" key="3">
    <source>
        <dbReference type="ARBA" id="ARBA00023163"/>
    </source>
</evidence>
<dbReference type="GO" id="GO:0000976">
    <property type="term" value="F:transcription cis-regulatory region binding"/>
    <property type="evidence" value="ECO:0007669"/>
    <property type="project" value="TreeGrafter"/>
</dbReference>
<keyword evidence="2" id="KW-0238">DNA-binding</keyword>
<dbReference type="InterPro" id="IPR046335">
    <property type="entry name" value="LacI/GalR-like_sensor"/>
</dbReference>
<dbReference type="InterPro" id="IPR010982">
    <property type="entry name" value="Lambda_DNA-bd_dom_sf"/>
</dbReference>
<organism evidence="5 6">
    <name type="scientific">Microbacterium esteraromaticum</name>
    <dbReference type="NCBI Taxonomy" id="57043"/>
    <lineage>
        <taxon>Bacteria</taxon>
        <taxon>Bacillati</taxon>
        <taxon>Actinomycetota</taxon>
        <taxon>Actinomycetes</taxon>
        <taxon>Micrococcales</taxon>
        <taxon>Microbacteriaceae</taxon>
        <taxon>Microbacterium</taxon>
    </lineage>
</organism>
<evidence type="ECO:0000313" key="5">
    <source>
        <dbReference type="EMBL" id="SJN38971.1"/>
    </source>
</evidence>
<evidence type="ECO:0000313" key="6">
    <source>
        <dbReference type="Proteomes" id="UP000196320"/>
    </source>
</evidence>
<dbReference type="PANTHER" id="PTHR30146">
    <property type="entry name" value="LACI-RELATED TRANSCRIPTIONAL REPRESSOR"/>
    <property type="match status" value="1"/>
</dbReference>
<dbReference type="AlphaFoldDB" id="A0A1R4K3E6"/>
<dbReference type="CDD" id="cd01392">
    <property type="entry name" value="HTH_LacI"/>
    <property type="match status" value="1"/>
</dbReference>
<dbReference type="PANTHER" id="PTHR30146:SF109">
    <property type="entry name" value="HTH-TYPE TRANSCRIPTIONAL REGULATOR GALS"/>
    <property type="match status" value="1"/>
</dbReference>
<name>A0A1R4K3E6_9MICO</name>
<evidence type="ECO:0000256" key="1">
    <source>
        <dbReference type="ARBA" id="ARBA00023015"/>
    </source>
</evidence>
<dbReference type="SUPFAM" id="SSF53822">
    <property type="entry name" value="Periplasmic binding protein-like I"/>
    <property type="match status" value="1"/>
</dbReference>
<keyword evidence="3" id="KW-0804">Transcription</keyword>
<dbReference type="RefSeq" id="WP_179206760.1">
    <property type="nucleotide sequence ID" value="NZ_FUKO01000023.1"/>
</dbReference>
<accession>A0A1R4K3E6</accession>
<protein>
    <submittedName>
        <fullName evidence="5">LacI-family transcriptional regulator</fullName>
    </submittedName>
</protein>
<dbReference type="InterPro" id="IPR000843">
    <property type="entry name" value="HTH_LacI"/>
</dbReference>
<proteinExistence type="predicted"/>
<dbReference type="PROSITE" id="PS50932">
    <property type="entry name" value="HTH_LACI_2"/>
    <property type="match status" value="1"/>
</dbReference>
<dbReference type="Pfam" id="PF13377">
    <property type="entry name" value="Peripla_BP_3"/>
    <property type="match status" value="1"/>
</dbReference>
<feature type="domain" description="HTH lacI-type" evidence="4">
    <location>
        <begin position="15"/>
        <end position="69"/>
    </location>
</feature>
<keyword evidence="6" id="KW-1185">Reference proteome</keyword>
<dbReference type="Gene3D" id="3.40.50.2300">
    <property type="match status" value="2"/>
</dbReference>
<dbReference type="InterPro" id="IPR028082">
    <property type="entry name" value="Peripla_BP_I"/>
</dbReference>
<reference evidence="5 6" key="1">
    <citation type="submission" date="2017-02" db="EMBL/GenBank/DDBJ databases">
        <authorList>
            <person name="Peterson S.W."/>
        </authorList>
    </citation>
    <scope>NUCLEOTIDE SEQUENCE [LARGE SCALE GENOMIC DNA]</scope>
    <source>
        <strain evidence="5 6">B Mb 05.01</strain>
    </source>
</reference>
<dbReference type="PROSITE" id="PS00356">
    <property type="entry name" value="HTH_LACI_1"/>
    <property type="match status" value="1"/>
</dbReference>
<sequence length="344" mass="36764">MTKKTSEGADVTARPTMHDVAAHARVGLSTVSRVVSGKAGVSLAKRNAVERAIAELGYSRNDFAHTLRTGSARTIGVVVTRISDPFYSQLIGAIESRAQERDLLVLVASSGDDAAESERVLKRMLSRRLDGLIVVAHEESDVAFLAAEPAAGTPIVFVDRPPVGLHSDVVIVDNERGAADAVRQLVRAGHRSIACIAHTVGRYTSEQRQIGFRAGVRQAGLPDRAELIVEVEDEIDACVEALRELFSLPDPPTALFTTNSRTTKAVLGAMRLMGVHPALIGFDDFELADLMTPPVTTIAQDPWASGEAAAELLFERIAGRGGPERRVVLGTRLITRGSGELPPA</sequence>
<dbReference type="SMART" id="SM00354">
    <property type="entry name" value="HTH_LACI"/>
    <property type="match status" value="1"/>
</dbReference>
<gene>
    <name evidence="5" type="ORF">FM104_10285</name>
</gene>
<dbReference type="CDD" id="cd06267">
    <property type="entry name" value="PBP1_LacI_sugar_binding-like"/>
    <property type="match status" value="1"/>
</dbReference>
<dbReference type="SUPFAM" id="SSF47413">
    <property type="entry name" value="lambda repressor-like DNA-binding domains"/>
    <property type="match status" value="1"/>
</dbReference>
<dbReference type="EMBL" id="FUKO01000023">
    <property type="protein sequence ID" value="SJN38971.1"/>
    <property type="molecule type" value="Genomic_DNA"/>
</dbReference>
<dbReference type="Pfam" id="PF00356">
    <property type="entry name" value="LacI"/>
    <property type="match status" value="1"/>
</dbReference>